<organism evidence="2 3">
    <name type="scientific">Cylindrodendrum hubeiense</name>
    <dbReference type="NCBI Taxonomy" id="595255"/>
    <lineage>
        <taxon>Eukaryota</taxon>
        <taxon>Fungi</taxon>
        <taxon>Dikarya</taxon>
        <taxon>Ascomycota</taxon>
        <taxon>Pezizomycotina</taxon>
        <taxon>Sordariomycetes</taxon>
        <taxon>Hypocreomycetidae</taxon>
        <taxon>Hypocreales</taxon>
        <taxon>Nectriaceae</taxon>
        <taxon>Cylindrodendrum</taxon>
    </lineage>
</organism>
<comment type="caution">
    <text evidence="2">The sequence shown here is derived from an EMBL/GenBank/DDBJ whole genome shotgun (WGS) entry which is preliminary data.</text>
</comment>
<dbReference type="AlphaFoldDB" id="A0A9P5HH48"/>
<dbReference type="Proteomes" id="UP000722485">
    <property type="component" value="Unassembled WGS sequence"/>
</dbReference>
<feature type="region of interest" description="Disordered" evidence="1">
    <location>
        <begin position="57"/>
        <end position="84"/>
    </location>
</feature>
<name>A0A9P5HH48_9HYPO</name>
<sequence length="597" mass="66973">MNAAHSNQSNHGSNQVNIGEHKTNIYGPAYLSSPMTPNMAMAPMPHSPPLSFSFGSIIPPDSEPNEEADPAPIKTVPPTMSPSQKRAINTAGITIQRKYHYIIEVSKRLRRKCVVQLRRTAMDQRLSLERHLEAIRRWPEQTSEYAQGSSQGDVTTNSRRDCIQKNLDTIEKMVKIAADQVPGLLEYCQDRQQDRARKRPVNKSSNFQKIEESINKVQNCITAIESEVFQHSPTRRPLESTQGFARLFIASLATRTLYRCLCKACPLAGYEKGHDRHSALVCLVPVPGKEPSSIKPNEMALIAHLIAIESTLDNGLIWFEANSTLRIPCTPKDVIDGSCSASQSVLTDLRTRRDSGYSTSSSKDEFSASRIKGDSGNNEQIQVCPGSLAQGNDHLAMCIGDEESFGHQIYYLREDRRPKLESKPLLLSHIIEQGQLRSDVDQYTLSHRLKAIRFQMATRIAEATLRYGWSEWLGETWDSGNVVFYPVGNDLLPFLSIQMGDRGCINHGNFLSCLGIVLLEVGLWEELKTLKQRKIFEGELIQQYLTRLLKKSGAHYQEVVQYCLQFPGTGNGGLDDGFFQETFYQKVVSPLKKLASL</sequence>
<evidence type="ECO:0000313" key="3">
    <source>
        <dbReference type="Proteomes" id="UP000722485"/>
    </source>
</evidence>
<feature type="region of interest" description="Disordered" evidence="1">
    <location>
        <begin position="352"/>
        <end position="372"/>
    </location>
</feature>
<protein>
    <submittedName>
        <fullName evidence="2">Uncharacterized protein</fullName>
    </submittedName>
</protein>
<dbReference type="PANTHER" id="PTHR35186">
    <property type="entry name" value="ANK_REP_REGION DOMAIN-CONTAINING PROTEIN"/>
    <property type="match status" value="1"/>
</dbReference>
<dbReference type="EMBL" id="JAANBB010000002">
    <property type="protein sequence ID" value="KAF7557914.1"/>
    <property type="molecule type" value="Genomic_DNA"/>
</dbReference>
<evidence type="ECO:0000313" key="2">
    <source>
        <dbReference type="EMBL" id="KAF7557914.1"/>
    </source>
</evidence>
<dbReference type="OrthoDB" id="5088573at2759"/>
<gene>
    <name evidence="2" type="ORF">G7Z17_g230</name>
</gene>
<dbReference type="PANTHER" id="PTHR35186:SF4">
    <property type="entry name" value="PRION-INHIBITION AND PROPAGATION HELO DOMAIN-CONTAINING PROTEIN"/>
    <property type="match status" value="1"/>
</dbReference>
<reference evidence="2" key="1">
    <citation type="submission" date="2020-03" db="EMBL/GenBank/DDBJ databases">
        <title>Draft Genome Sequence of Cylindrodendrum hubeiense.</title>
        <authorList>
            <person name="Buettner E."/>
            <person name="Kellner H."/>
        </authorList>
    </citation>
    <scope>NUCLEOTIDE SEQUENCE</scope>
    <source>
        <strain evidence="2">IHI 201604</strain>
    </source>
</reference>
<accession>A0A9P5HH48</accession>
<evidence type="ECO:0000256" key="1">
    <source>
        <dbReference type="SAM" id="MobiDB-lite"/>
    </source>
</evidence>
<feature type="compositionally biased region" description="Basic and acidic residues" evidence="1">
    <location>
        <begin position="362"/>
        <end position="372"/>
    </location>
</feature>
<keyword evidence="3" id="KW-1185">Reference proteome</keyword>
<proteinExistence type="predicted"/>